<keyword evidence="1" id="KW-0805">Transcription regulation</keyword>
<dbReference type="InterPro" id="IPR039422">
    <property type="entry name" value="MarR/SlyA-like"/>
</dbReference>
<proteinExistence type="predicted"/>
<dbReference type="AlphaFoldDB" id="A0A8J7JCJ6"/>
<evidence type="ECO:0000256" key="3">
    <source>
        <dbReference type="ARBA" id="ARBA00023163"/>
    </source>
</evidence>
<dbReference type="PRINTS" id="PR00598">
    <property type="entry name" value="HTHMARR"/>
</dbReference>
<accession>A0A8J7JCJ6</accession>
<dbReference type="EMBL" id="JAEMHM010000007">
    <property type="protein sequence ID" value="MBJ6725046.1"/>
    <property type="molecule type" value="Genomic_DNA"/>
</dbReference>
<keyword evidence="2" id="KW-0238">DNA-binding</keyword>
<dbReference type="GO" id="GO:0003677">
    <property type="term" value="F:DNA binding"/>
    <property type="evidence" value="ECO:0007669"/>
    <property type="project" value="UniProtKB-KW"/>
</dbReference>
<dbReference type="SMART" id="SM00347">
    <property type="entry name" value="HTH_MARR"/>
    <property type="match status" value="1"/>
</dbReference>
<dbReference type="SUPFAM" id="SSF46785">
    <property type="entry name" value="Winged helix' DNA-binding domain"/>
    <property type="match status" value="1"/>
</dbReference>
<dbReference type="RefSeq" id="WP_199383935.1">
    <property type="nucleotide sequence ID" value="NZ_JAEMHM010000007.1"/>
</dbReference>
<dbReference type="InterPro" id="IPR023187">
    <property type="entry name" value="Tscrpt_reg_MarR-type_CS"/>
</dbReference>
<dbReference type="PROSITE" id="PS01117">
    <property type="entry name" value="HTH_MARR_1"/>
    <property type="match status" value="1"/>
</dbReference>
<evidence type="ECO:0000313" key="6">
    <source>
        <dbReference type="Proteomes" id="UP000636888"/>
    </source>
</evidence>
<sequence>MTTPAQRIDKTDLLFSMVGLSRRWRQVLDAEFQTSGLTDATWRPLLHLDLLGDGVRQKDLAASLGLEGPSLVRLLGTLVAKGLVARIEDERDRRAKQLSLTDRGRAVVHQIRAVVEELEETLFASFDAAELEQLTRFVARLDASVHQIRGRSRG</sequence>
<protein>
    <submittedName>
        <fullName evidence="5">MarR family transcriptional regulator</fullName>
    </submittedName>
</protein>
<dbReference type="Pfam" id="PF12802">
    <property type="entry name" value="MarR_2"/>
    <property type="match status" value="1"/>
</dbReference>
<evidence type="ECO:0000256" key="1">
    <source>
        <dbReference type="ARBA" id="ARBA00023015"/>
    </source>
</evidence>
<dbReference type="Gene3D" id="1.10.10.10">
    <property type="entry name" value="Winged helix-like DNA-binding domain superfamily/Winged helix DNA-binding domain"/>
    <property type="match status" value="1"/>
</dbReference>
<evidence type="ECO:0000259" key="4">
    <source>
        <dbReference type="PROSITE" id="PS50995"/>
    </source>
</evidence>
<keyword evidence="3" id="KW-0804">Transcription</keyword>
<name>A0A8J7JCJ6_9BACT</name>
<dbReference type="Proteomes" id="UP000636888">
    <property type="component" value="Unassembled WGS sequence"/>
</dbReference>
<evidence type="ECO:0000256" key="2">
    <source>
        <dbReference type="ARBA" id="ARBA00023125"/>
    </source>
</evidence>
<organism evidence="5 6">
    <name type="scientific">Geomesophilobacter sediminis</name>
    <dbReference type="NCBI Taxonomy" id="2798584"/>
    <lineage>
        <taxon>Bacteria</taxon>
        <taxon>Pseudomonadati</taxon>
        <taxon>Thermodesulfobacteriota</taxon>
        <taxon>Desulfuromonadia</taxon>
        <taxon>Geobacterales</taxon>
        <taxon>Geobacteraceae</taxon>
        <taxon>Geomesophilobacter</taxon>
    </lineage>
</organism>
<comment type="caution">
    <text evidence="5">The sequence shown here is derived from an EMBL/GenBank/DDBJ whole genome shotgun (WGS) entry which is preliminary data.</text>
</comment>
<gene>
    <name evidence="5" type="ORF">JFN93_10030</name>
</gene>
<dbReference type="InterPro" id="IPR000835">
    <property type="entry name" value="HTH_MarR-typ"/>
</dbReference>
<dbReference type="InterPro" id="IPR036390">
    <property type="entry name" value="WH_DNA-bd_sf"/>
</dbReference>
<evidence type="ECO:0000313" key="5">
    <source>
        <dbReference type="EMBL" id="MBJ6725046.1"/>
    </source>
</evidence>
<keyword evidence="6" id="KW-1185">Reference proteome</keyword>
<dbReference type="PROSITE" id="PS50995">
    <property type="entry name" value="HTH_MARR_2"/>
    <property type="match status" value="1"/>
</dbReference>
<reference evidence="5" key="1">
    <citation type="submission" date="2020-12" db="EMBL/GenBank/DDBJ databases">
        <title>Geomonas sp. Red875, isolated from river sediment.</title>
        <authorList>
            <person name="Xu Z."/>
            <person name="Zhang Z."/>
            <person name="Masuda Y."/>
            <person name="Itoh H."/>
            <person name="Senoo K."/>
        </authorList>
    </citation>
    <scope>NUCLEOTIDE SEQUENCE</scope>
    <source>
        <strain evidence="5">Red875</strain>
    </source>
</reference>
<dbReference type="GO" id="GO:0006950">
    <property type="term" value="P:response to stress"/>
    <property type="evidence" value="ECO:0007669"/>
    <property type="project" value="TreeGrafter"/>
</dbReference>
<dbReference type="GO" id="GO:0003700">
    <property type="term" value="F:DNA-binding transcription factor activity"/>
    <property type="evidence" value="ECO:0007669"/>
    <property type="project" value="InterPro"/>
</dbReference>
<dbReference type="InterPro" id="IPR036388">
    <property type="entry name" value="WH-like_DNA-bd_sf"/>
</dbReference>
<dbReference type="PANTHER" id="PTHR33164:SF64">
    <property type="entry name" value="TRANSCRIPTIONAL REGULATOR SLYA"/>
    <property type="match status" value="1"/>
</dbReference>
<dbReference type="PANTHER" id="PTHR33164">
    <property type="entry name" value="TRANSCRIPTIONAL REGULATOR, MARR FAMILY"/>
    <property type="match status" value="1"/>
</dbReference>
<feature type="domain" description="HTH marR-type" evidence="4">
    <location>
        <begin position="10"/>
        <end position="143"/>
    </location>
</feature>